<keyword evidence="2" id="KW-1185">Reference proteome</keyword>
<gene>
    <name evidence="1" type="ORF">HNR00_004260</name>
</gene>
<proteinExistence type="predicted"/>
<evidence type="ECO:0008006" key="3">
    <source>
        <dbReference type="Google" id="ProtNLM"/>
    </source>
</evidence>
<dbReference type="AlphaFoldDB" id="A0A840ZPH8"/>
<organism evidence="1 2">
    <name type="scientific">Methylorubrum rhodinum</name>
    <dbReference type="NCBI Taxonomy" id="29428"/>
    <lineage>
        <taxon>Bacteria</taxon>
        <taxon>Pseudomonadati</taxon>
        <taxon>Pseudomonadota</taxon>
        <taxon>Alphaproteobacteria</taxon>
        <taxon>Hyphomicrobiales</taxon>
        <taxon>Methylobacteriaceae</taxon>
        <taxon>Methylorubrum</taxon>
    </lineage>
</organism>
<reference evidence="1 2" key="1">
    <citation type="submission" date="2020-08" db="EMBL/GenBank/DDBJ databases">
        <title>Genomic Encyclopedia of Type Strains, Phase IV (KMG-IV): sequencing the most valuable type-strain genomes for metagenomic binning, comparative biology and taxonomic classification.</title>
        <authorList>
            <person name="Goeker M."/>
        </authorList>
    </citation>
    <scope>NUCLEOTIDE SEQUENCE [LARGE SCALE GENOMIC DNA]</scope>
    <source>
        <strain evidence="1 2">DSM 2163</strain>
    </source>
</reference>
<evidence type="ECO:0000313" key="1">
    <source>
        <dbReference type="EMBL" id="MBB5759526.1"/>
    </source>
</evidence>
<evidence type="ECO:0000313" key="2">
    <source>
        <dbReference type="Proteomes" id="UP000583454"/>
    </source>
</evidence>
<protein>
    <recommendedName>
        <fullName evidence="3">DUF4926 domain-containing protein</fullName>
    </recommendedName>
</protein>
<accession>A0A840ZPH8</accession>
<dbReference type="Proteomes" id="UP000583454">
    <property type="component" value="Unassembled WGS sequence"/>
</dbReference>
<dbReference type="RefSeq" id="WP_183572661.1">
    <property type="nucleotide sequence ID" value="NZ_JACHOP010000024.1"/>
</dbReference>
<comment type="caution">
    <text evidence="1">The sequence shown here is derived from an EMBL/GenBank/DDBJ whole genome shotgun (WGS) entry which is preliminary data.</text>
</comment>
<dbReference type="EMBL" id="JACHOP010000024">
    <property type="protein sequence ID" value="MBB5759526.1"/>
    <property type="molecule type" value="Genomic_DNA"/>
</dbReference>
<sequence>MTREAFYHFRQAAPLDTFRELDRVMLTADIATDDGATMPAGSEGVVLSVYRDGVACVVEFAEPVSALATVPSAALRLVARAAA</sequence>
<name>A0A840ZPH8_9HYPH</name>